<feature type="transmembrane region" description="Helical" evidence="8">
    <location>
        <begin position="293"/>
        <end position="313"/>
    </location>
</feature>
<evidence type="ECO:0000256" key="8">
    <source>
        <dbReference type="SAM" id="Phobius"/>
    </source>
</evidence>
<evidence type="ECO:0000256" key="1">
    <source>
        <dbReference type="ARBA" id="ARBA00004651"/>
    </source>
</evidence>
<keyword evidence="10" id="KW-1185">Reference proteome</keyword>
<comment type="subcellular location">
    <subcellularLocation>
        <location evidence="1">Cell membrane</location>
        <topology evidence="1">Multi-pass membrane protein</topology>
    </subcellularLocation>
</comment>
<dbReference type="EMBL" id="FQUP01000006">
    <property type="protein sequence ID" value="SHG59719.1"/>
    <property type="molecule type" value="Genomic_DNA"/>
</dbReference>
<evidence type="ECO:0000256" key="3">
    <source>
        <dbReference type="ARBA" id="ARBA00022448"/>
    </source>
</evidence>
<feature type="transmembrane region" description="Helical" evidence="8">
    <location>
        <begin position="200"/>
        <end position="221"/>
    </location>
</feature>
<evidence type="ECO:0000313" key="9">
    <source>
        <dbReference type="EMBL" id="SHG59719.1"/>
    </source>
</evidence>
<proteinExistence type="inferred from homology"/>
<accession>A0A1M5L4N0</accession>
<evidence type="ECO:0000256" key="4">
    <source>
        <dbReference type="ARBA" id="ARBA00022475"/>
    </source>
</evidence>
<gene>
    <name evidence="9" type="ORF">SAMN02745157_4488</name>
</gene>
<feature type="transmembrane region" description="Helical" evidence="8">
    <location>
        <begin position="65"/>
        <end position="85"/>
    </location>
</feature>
<dbReference type="STRING" id="1122133.SAMN02745157_4488"/>
<sequence>MTAAILLALVPVFFVLGLGYAAGRLSIVENHHVDGFNKLVMSFSLPAALFVATASASRSEMAEQVPLFVILSVVMLVILFLWYALARIALKASKADAALQALTIAFPNLAGVGLPIVGSVVGASGTVPIAVALAAGSILVTPFALVMVELSADKCSPELSAITRVLSSFRRALTKPVVVAPFLGVACSLLEVPIDPVAKAALQLIGQAAAGVALFLTGLVLSAQPFRLDWRILGATAVADIARPLLALAIVALVPVSTETARLVILIAAVPSGFFGILFGISYRQDSAALGSMVAASTIVSIATLAIAIALLFP</sequence>
<dbReference type="AlphaFoldDB" id="A0A1M5L4N0"/>
<feature type="transmembrane region" description="Helical" evidence="8">
    <location>
        <begin position="173"/>
        <end position="194"/>
    </location>
</feature>
<dbReference type="Proteomes" id="UP000184485">
    <property type="component" value="Unassembled WGS sequence"/>
</dbReference>
<dbReference type="InterPro" id="IPR004776">
    <property type="entry name" value="Mem_transp_PIN-like"/>
</dbReference>
<dbReference type="PANTHER" id="PTHR36838">
    <property type="entry name" value="AUXIN EFFLUX CARRIER FAMILY PROTEIN"/>
    <property type="match status" value="1"/>
</dbReference>
<keyword evidence="4" id="KW-1003">Cell membrane</keyword>
<dbReference type="GO" id="GO:0005886">
    <property type="term" value="C:plasma membrane"/>
    <property type="evidence" value="ECO:0007669"/>
    <property type="project" value="UniProtKB-SubCell"/>
</dbReference>
<dbReference type="Gene3D" id="1.20.1530.20">
    <property type="match status" value="1"/>
</dbReference>
<dbReference type="GO" id="GO:0055085">
    <property type="term" value="P:transmembrane transport"/>
    <property type="evidence" value="ECO:0007669"/>
    <property type="project" value="InterPro"/>
</dbReference>
<keyword evidence="5 8" id="KW-0812">Transmembrane</keyword>
<keyword evidence="6 8" id="KW-1133">Transmembrane helix</keyword>
<organism evidence="9 10">
    <name type="scientific">Kaistia soli DSM 19436</name>
    <dbReference type="NCBI Taxonomy" id="1122133"/>
    <lineage>
        <taxon>Bacteria</taxon>
        <taxon>Pseudomonadati</taxon>
        <taxon>Pseudomonadota</taxon>
        <taxon>Alphaproteobacteria</taxon>
        <taxon>Hyphomicrobiales</taxon>
        <taxon>Kaistiaceae</taxon>
        <taxon>Kaistia</taxon>
    </lineage>
</organism>
<dbReference type="RefSeq" id="WP_073057666.1">
    <property type="nucleotide sequence ID" value="NZ_FQUP01000006.1"/>
</dbReference>
<feature type="transmembrane region" description="Helical" evidence="8">
    <location>
        <begin position="260"/>
        <end position="281"/>
    </location>
</feature>
<keyword evidence="3" id="KW-0813">Transport</keyword>
<evidence type="ECO:0000313" key="10">
    <source>
        <dbReference type="Proteomes" id="UP000184485"/>
    </source>
</evidence>
<evidence type="ECO:0000256" key="5">
    <source>
        <dbReference type="ARBA" id="ARBA00022692"/>
    </source>
</evidence>
<protein>
    <submittedName>
        <fullName evidence="9">Malonate transporter</fullName>
    </submittedName>
</protein>
<dbReference type="PANTHER" id="PTHR36838:SF1">
    <property type="entry name" value="SLR1864 PROTEIN"/>
    <property type="match status" value="1"/>
</dbReference>
<comment type="similarity">
    <text evidence="2">Belongs to the auxin efflux carrier (TC 2.A.69) family.</text>
</comment>
<dbReference type="OrthoDB" id="9810457at2"/>
<keyword evidence="7 8" id="KW-0472">Membrane</keyword>
<reference evidence="9 10" key="1">
    <citation type="submission" date="2016-11" db="EMBL/GenBank/DDBJ databases">
        <authorList>
            <person name="Jaros S."/>
            <person name="Januszkiewicz K."/>
            <person name="Wedrychowicz H."/>
        </authorList>
    </citation>
    <scope>NUCLEOTIDE SEQUENCE [LARGE SCALE GENOMIC DNA]</scope>
    <source>
        <strain evidence="9 10">DSM 19436</strain>
    </source>
</reference>
<evidence type="ECO:0000256" key="7">
    <source>
        <dbReference type="ARBA" id="ARBA00023136"/>
    </source>
</evidence>
<evidence type="ECO:0000256" key="6">
    <source>
        <dbReference type="ARBA" id="ARBA00022989"/>
    </source>
</evidence>
<dbReference type="Pfam" id="PF03547">
    <property type="entry name" value="Mem_trans"/>
    <property type="match status" value="1"/>
</dbReference>
<name>A0A1M5L4N0_9HYPH</name>
<feature type="transmembrane region" description="Helical" evidence="8">
    <location>
        <begin position="97"/>
        <end position="117"/>
    </location>
</feature>
<evidence type="ECO:0000256" key="2">
    <source>
        <dbReference type="ARBA" id="ARBA00010145"/>
    </source>
</evidence>
<dbReference type="InterPro" id="IPR038770">
    <property type="entry name" value="Na+/solute_symporter_sf"/>
</dbReference>
<feature type="transmembrane region" description="Helical" evidence="8">
    <location>
        <begin position="129"/>
        <end position="152"/>
    </location>
</feature>
<feature type="transmembrane region" description="Helical" evidence="8">
    <location>
        <begin position="233"/>
        <end position="254"/>
    </location>
</feature>